<evidence type="ECO:0000313" key="9">
    <source>
        <dbReference type="EMBL" id="SHF94078.1"/>
    </source>
</evidence>
<feature type="transmembrane region" description="Helical" evidence="7">
    <location>
        <begin position="21"/>
        <end position="41"/>
    </location>
</feature>
<dbReference type="GO" id="GO:0005886">
    <property type="term" value="C:plasma membrane"/>
    <property type="evidence" value="ECO:0007669"/>
    <property type="project" value="UniProtKB-SubCell"/>
</dbReference>
<proteinExistence type="predicted"/>
<evidence type="ECO:0000256" key="2">
    <source>
        <dbReference type="ARBA" id="ARBA00022448"/>
    </source>
</evidence>
<dbReference type="SUPFAM" id="SSF103473">
    <property type="entry name" value="MFS general substrate transporter"/>
    <property type="match status" value="1"/>
</dbReference>
<protein>
    <submittedName>
        <fullName evidence="9">Predicted arabinose efflux permease, MFS family</fullName>
    </submittedName>
</protein>
<dbReference type="InterPro" id="IPR036259">
    <property type="entry name" value="MFS_trans_sf"/>
</dbReference>
<dbReference type="InterPro" id="IPR020846">
    <property type="entry name" value="MFS_dom"/>
</dbReference>
<dbReference type="STRING" id="1121256.SAMN02746089_02799"/>
<dbReference type="EMBL" id="FQVH01000076">
    <property type="protein sequence ID" value="SHF94078.1"/>
    <property type="molecule type" value="Genomic_DNA"/>
</dbReference>
<feature type="domain" description="Major facilitator superfamily (MFS) profile" evidence="8">
    <location>
        <begin position="1"/>
        <end position="407"/>
    </location>
</feature>
<feature type="transmembrane region" description="Helical" evidence="7">
    <location>
        <begin position="53"/>
        <end position="74"/>
    </location>
</feature>
<dbReference type="Proteomes" id="UP000184088">
    <property type="component" value="Unassembled WGS sequence"/>
</dbReference>
<evidence type="ECO:0000256" key="4">
    <source>
        <dbReference type="ARBA" id="ARBA00022692"/>
    </source>
</evidence>
<feature type="transmembrane region" description="Helical" evidence="7">
    <location>
        <begin position="262"/>
        <end position="283"/>
    </location>
</feature>
<evidence type="ECO:0000256" key="1">
    <source>
        <dbReference type="ARBA" id="ARBA00004651"/>
    </source>
</evidence>
<comment type="subcellular location">
    <subcellularLocation>
        <location evidence="1">Cell membrane</location>
        <topology evidence="1">Multi-pass membrane protein</topology>
    </subcellularLocation>
</comment>
<reference evidence="9 10" key="1">
    <citation type="submission" date="2016-11" db="EMBL/GenBank/DDBJ databases">
        <authorList>
            <person name="Jaros S."/>
            <person name="Januszkiewicz K."/>
            <person name="Wedrychowicz H."/>
        </authorList>
    </citation>
    <scope>NUCLEOTIDE SEQUENCE [LARGE SCALE GENOMIC DNA]</scope>
    <source>
        <strain evidence="9 10">DSM 17918</strain>
    </source>
</reference>
<evidence type="ECO:0000256" key="5">
    <source>
        <dbReference type="ARBA" id="ARBA00022989"/>
    </source>
</evidence>
<feature type="transmembrane region" description="Helical" evidence="7">
    <location>
        <begin position="174"/>
        <end position="198"/>
    </location>
</feature>
<keyword evidence="6 7" id="KW-0472">Membrane</keyword>
<keyword evidence="3" id="KW-1003">Cell membrane</keyword>
<dbReference type="PROSITE" id="PS50850">
    <property type="entry name" value="MFS"/>
    <property type="match status" value="1"/>
</dbReference>
<feature type="transmembrane region" description="Helical" evidence="7">
    <location>
        <begin position="378"/>
        <end position="404"/>
    </location>
</feature>
<sequence>MVISLSKRLQDAFPALTHRNFRLFWIGQCISLIGTWMQNIGQAWLVLKLTNSAFKLGLVNALQFLPMMFLSLFVGTLVDRFPKRKVLLFTQSSLMILAAVLATLTYFDVIRYWHVLVLALLLGFVNTLDNPTRQSFIIELVGREDLMNAIALNSSIFNLARILGPAVAGVLIGVLGIAVCFYLNALSFIAVLTGLWLIDVPDRVYEKKEHSVLKDLKEGLIYISSKPIIYLPLILLALISTFAMNFNVIIPVFAKHDLHKNAMGYGFLMTSMGIGSLMGALTLAARSRMGPKIKVLMGGALGMSVFQIVLSLEKNYWWAAFTLLLVGFCSIVFTASVNTTLQLNSEDHIRGRVMSVYALVFGGVTPVGSLYAGKLTEVWGASMGFAVSGLVGVLSALAVMYMYFLKKGAKKAVL</sequence>
<dbReference type="OrthoDB" id="9775268at2"/>
<evidence type="ECO:0000256" key="7">
    <source>
        <dbReference type="SAM" id="Phobius"/>
    </source>
</evidence>
<feature type="transmembrane region" description="Helical" evidence="7">
    <location>
        <begin position="228"/>
        <end position="250"/>
    </location>
</feature>
<dbReference type="PANTHER" id="PTHR23513">
    <property type="entry name" value="INTEGRAL MEMBRANE EFFLUX PROTEIN-RELATED"/>
    <property type="match status" value="1"/>
</dbReference>
<gene>
    <name evidence="9" type="ORF">SAMN02746089_02799</name>
</gene>
<organism evidence="9 10">
    <name type="scientific">Caldanaerobius fijiensis DSM 17918</name>
    <dbReference type="NCBI Taxonomy" id="1121256"/>
    <lineage>
        <taxon>Bacteria</taxon>
        <taxon>Bacillati</taxon>
        <taxon>Bacillota</taxon>
        <taxon>Clostridia</taxon>
        <taxon>Thermoanaerobacterales</taxon>
        <taxon>Thermoanaerobacteraceae</taxon>
        <taxon>Caldanaerobius</taxon>
    </lineage>
</organism>
<keyword evidence="5 7" id="KW-1133">Transmembrane helix</keyword>
<evidence type="ECO:0000313" key="10">
    <source>
        <dbReference type="Proteomes" id="UP000184088"/>
    </source>
</evidence>
<keyword evidence="4 7" id="KW-0812">Transmembrane</keyword>
<dbReference type="Gene3D" id="1.20.1250.20">
    <property type="entry name" value="MFS general substrate transporter like domains"/>
    <property type="match status" value="1"/>
</dbReference>
<name>A0A1M5FRE6_9THEO</name>
<keyword evidence="10" id="KW-1185">Reference proteome</keyword>
<evidence type="ECO:0000256" key="3">
    <source>
        <dbReference type="ARBA" id="ARBA00022475"/>
    </source>
</evidence>
<dbReference type="PANTHER" id="PTHR23513:SF11">
    <property type="entry name" value="STAPHYLOFERRIN A TRANSPORTER"/>
    <property type="match status" value="1"/>
</dbReference>
<feature type="transmembrane region" description="Helical" evidence="7">
    <location>
        <begin position="112"/>
        <end position="128"/>
    </location>
</feature>
<accession>A0A1M5FRE6</accession>
<dbReference type="InterPro" id="IPR010290">
    <property type="entry name" value="TM_effector"/>
</dbReference>
<dbReference type="AlphaFoldDB" id="A0A1M5FRE6"/>
<evidence type="ECO:0000256" key="6">
    <source>
        <dbReference type="ARBA" id="ARBA00023136"/>
    </source>
</evidence>
<evidence type="ECO:0000259" key="8">
    <source>
        <dbReference type="PROSITE" id="PS50850"/>
    </source>
</evidence>
<dbReference type="CDD" id="cd06173">
    <property type="entry name" value="MFS_MefA_like"/>
    <property type="match status" value="1"/>
</dbReference>
<feature type="transmembrane region" description="Helical" evidence="7">
    <location>
        <begin position="353"/>
        <end position="372"/>
    </location>
</feature>
<feature type="transmembrane region" description="Helical" evidence="7">
    <location>
        <begin position="86"/>
        <end position="106"/>
    </location>
</feature>
<dbReference type="Pfam" id="PF05977">
    <property type="entry name" value="MFS_3"/>
    <property type="match status" value="1"/>
</dbReference>
<dbReference type="GO" id="GO:0022857">
    <property type="term" value="F:transmembrane transporter activity"/>
    <property type="evidence" value="ECO:0007669"/>
    <property type="project" value="InterPro"/>
</dbReference>
<feature type="transmembrane region" description="Helical" evidence="7">
    <location>
        <begin position="318"/>
        <end position="341"/>
    </location>
</feature>
<keyword evidence="2" id="KW-0813">Transport</keyword>